<dbReference type="SUPFAM" id="SSF51905">
    <property type="entry name" value="FAD/NAD(P)-binding domain"/>
    <property type="match status" value="1"/>
</dbReference>
<feature type="binding site" evidence="4">
    <location>
        <position position="338"/>
    </location>
    <ligand>
        <name>substrate</name>
    </ligand>
</feature>
<dbReference type="SUPFAM" id="SSF54373">
    <property type="entry name" value="FAD-linked reductases, C-terminal domain"/>
    <property type="match status" value="1"/>
</dbReference>
<keyword evidence="3 6" id="KW-0560">Oxidoreductase</keyword>
<dbReference type="RefSeq" id="WP_259312943.1">
    <property type="nucleotide sequence ID" value="NZ_CP087164.1"/>
</dbReference>
<dbReference type="KEGG" id="sbae:DSM104329_05364"/>
<evidence type="ECO:0000313" key="7">
    <source>
        <dbReference type="Proteomes" id="UP001162834"/>
    </source>
</evidence>
<dbReference type="PANTHER" id="PTHR43563:SF1">
    <property type="entry name" value="AMINE OXIDASE [FLAVIN-CONTAINING] B"/>
    <property type="match status" value="1"/>
</dbReference>
<comment type="similarity">
    <text evidence="2">Belongs to the flavin monoamine oxidase family.</text>
</comment>
<feature type="binding site" evidence="4">
    <location>
        <begin position="33"/>
        <end position="34"/>
    </location>
    <ligand>
        <name>FAD</name>
        <dbReference type="ChEBI" id="CHEBI:57692"/>
    </ligand>
</feature>
<evidence type="ECO:0000256" key="3">
    <source>
        <dbReference type="ARBA" id="ARBA00023002"/>
    </source>
</evidence>
<keyword evidence="7" id="KW-1185">Reference proteome</keyword>
<dbReference type="InterPro" id="IPR050703">
    <property type="entry name" value="Flavin_MAO"/>
</dbReference>
<dbReference type="AlphaFoldDB" id="A0A9E6Y504"/>
<feature type="binding site" evidence="4">
    <location>
        <position position="421"/>
    </location>
    <ligand>
        <name>FAD</name>
        <dbReference type="ChEBI" id="CHEBI:57692"/>
    </ligand>
</feature>
<dbReference type="Pfam" id="PF01593">
    <property type="entry name" value="Amino_oxidase"/>
    <property type="match status" value="1"/>
</dbReference>
<dbReference type="PANTHER" id="PTHR43563">
    <property type="entry name" value="AMINE OXIDASE"/>
    <property type="match status" value="1"/>
</dbReference>
<evidence type="ECO:0000256" key="2">
    <source>
        <dbReference type="ARBA" id="ARBA00005995"/>
    </source>
</evidence>
<feature type="domain" description="Amine oxidase" evidence="5">
    <location>
        <begin position="13"/>
        <end position="444"/>
    </location>
</feature>
<sequence>MQTADIVVVGAGLAGLTAARRLQQQGRRVVVLEARDRVGGRILNHTFADGTIVELGGQWVGPTQDRVLALAEELGLGTFPSYEAGDHILSVDGEARRWQDETFGLDEKALIDVAETQAALETLAATVPLDAPWDAPDARDLDAQTLESWLAAHMRTEHGLSFWRMLVPALFSAETDQMSLLHFLFYIRSGGMIDMLVATGGGAQDSRVTGGSQTIASRMAEQLGDAVRLGCPVHLIRQDAGGVEVVHEHGGVRAERVIVAVPPALAGRIRYLPALPARRDHLTQQVPMGCVIKMQVRYDAPFWREDGLSGFVLSLDDPVGVMFDNSPEDLRSGVLLGFLEGEHATAASLMEAGDRRELVLGCFAKHVGERALAPIEYVEQDWTAEEWSRGCYGGRMGTGVWTRYAQALREPVGRIHWAGAETSAVWNGYMDGAVRSGEQAAQEALAALGETTAAG</sequence>
<evidence type="ECO:0000259" key="5">
    <source>
        <dbReference type="Pfam" id="PF01593"/>
    </source>
</evidence>
<dbReference type="Gene3D" id="3.90.660.10">
    <property type="match status" value="1"/>
</dbReference>
<feature type="binding site" evidence="4">
    <location>
        <position position="233"/>
    </location>
    <ligand>
        <name>FAD</name>
        <dbReference type="ChEBI" id="CHEBI:57692"/>
    </ligand>
</feature>
<dbReference type="EMBL" id="CP087164">
    <property type="protein sequence ID" value="UGS38932.1"/>
    <property type="molecule type" value="Genomic_DNA"/>
</dbReference>
<dbReference type="InterPro" id="IPR001613">
    <property type="entry name" value="Flavin_amine_oxidase"/>
</dbReference>
<organism evidence="6 7">
    <name type="scientific">Capillimicrobium parvum</name>
    <dbReference type="NCBI Taxonomy" id="2884022"/>
    <lineage>
        <taxon>Bacteria</taxon>
        <taxon>Bacillati</taxon>
        <taxon>Actinomycetota</taxon>
        <taxon>Thermoleophilia</taxon>
        <taxon>Solirubrobacterales</taxon>
        <taxon>Capillimicrobiaceae</taxon>
        <taxon>Capillimicrobium</taxon>
    </lineage>
</organism>
<reference evidence="6" key="1">
    <citation type="journal article" date="2022" name="Int. J. Syst. Evol. Microbiol.">
        <title>Pseudomonas aegrilactucae sp. nov. and Pseudomonas morbosilactucae sp. nov., pathogens causing bacterial rot of lettuce in Japan.</title>
        <authorList>
            <person name="Sawada H."/>
            <person name="Fujikawa T."/>
            <person name="Satou M."/>
        </authorList>
    </citation>
    <scope>NUCLEOTIDE SEQUENCE</scope>
    <source>
        <strain evidence="6">0166_1</strain>
    </source>
</reference>
<comment type="cofactor">
    <cofactor evidence="1">
        <name>FAD</name>
        <dbReference type="ChEBI" id="CHEBI:57692"/>
    </cofactor>
</comment>
<evidence type="ECO:0000256" key="4">
    <source>
        <dbReference type="PIRSR" id="PIRSR601613-1"/>
    </source>
</evidence>
<protein>
    <submittedName>
        <fullName evidence="6">L-amino acid dehydrogenase</fullName>
        <ecNumber evidence="6">1.4.5.-</ecNumber>
    </submittedName>
</protein>
<dbReference type="Gene3D" id="1.10.405.10">
    <property type="entry name" value="Guanine Nucleotide Dissociation Inhibitor, domain 1"/>
    <property type="match status" value="1"/>
</dbReference>
<dbReference type="PRINTS" id="PR00757">
    <property type="entry name" value="AMINEOXDASEF"/>
</dbReference>
<dbReference type="InterPro" id="IPR002937">
    <property type="entry name" value="Amino_oxidase"/>
</dbReference>
<dbReference type="EC" id="1.4.5.-" evidence="6"/>
<gene>
    <name evidence="6" type="ORF">DSM104329_05364</name>
</gene>
<dbReference type="Proteomes" id="UP001162834">
    <property type="component" value="Chromosome"/>
</dbReference>
<dbReference type="Gene3D" id="3.50.50.60">
    <property type="entry name" value="FAD/NAD(P)-binding domain"/>
    <property type="match status" value="1"/>
</dbReference>
<evidence type="ECO:0000313" key="6">
    <source>
        <dbReference type="EMBL" id="UGS38932.1"/>
    </source>
</evidence>
<proteinExistence type="inferred from homology"/>
<accession>A0A9E6Y504</accession>
<dbReference type="GO" id="GO:0016491">
    <property type="term" value="F:oxidoreductase activity"/>
    <property type="evidence" value="ECO:0007669"/>
    <property type="project" value="UniProtKB-KW"/>
</dbReference>
<name>A0A9E6Y504_9ACTN</name>
<dbReference type="InterPro" id="IPR036188">
    <property type="entry name" value="FAD/NAD-bd_sf"/>
</dbReference>
<evidence type="ECO:0000256" key="1">
    <source>
        <dbReference type="ARBA" id="ARBA00001974"/>
    </source>
</evidence>